<accession>A0A0G4GGZ1</accession>
<dbReference type="InterPro" id="IPR013865">
    <property type="entry name" value="FAM32A"/>
</dbReference>
<dbReference type="EMBL" id="CDMZ01001204">
    <property type="protein sequence ID" value="CEM28933.1"/>
    <property type="molecule type" value="Genomic_DNA"/>
</dbReference>
<proteinExistence type="predicted"/>
<organism evidence="2">
    <name type="scientific">Chromera velia CCMP2878</name>
    <dbReference type="NCBI Taxonomy" id="1169474"/>
    <lineage>
        <taxon>Eukaryota</taxon>
        <taxon>Sar</taxon>
        <taxon>Alveolata</taxon>
        <taxon>Colpodellida</taxon>
        <taxon>Chromeraceae</taxon>
        <taxon>Chromera</taxon>
    </lineage>
</organism>
<gene>
    <name evidence="2" type="ORF">Cvel_21867</name>
</gene>
<sequence>MSDPYDKLKSTGGKLRLKGDDPGEKKKKKKKDKERERELEQGGGPTSSSSSSKRNREREESPVRKKEVPMVEGTGRIVITNDTIHGFETKFKGEVEIGDEVHVFHPKTLVVEKRIVTAVLSDRSLTVNEAFSSDIASTTNFHIKKESEALKERALKKVKKEIKMEEGMEPGLHDPSLKDEVSKRLEKQLQKSRNVLTYREKQGMGYKVVTEKLKGDVSREQLLDLRAKKNRDKYCW</sequence>
<dbReference type="PhylomeDB" id="A0A0G4GGZ1"/>
<dbReference type="VEuPathDB" id="CryptoDB:Cvel_21867"/>
<name>A0A0G4GGZ1_9ALVE</name>
<protein>
    <submittedName>
        <fullName evidence="2">Uncharacterized protein</fullName>
    </submittedName>
</protein>
<dbReference type="Pfam" id="PF08555">
    <property type="entry name" value="FAM32A"/>
    <property type="match status" value="1"/>
</dbReference>
<reference evidence="2" key="1">
    <citation type="submission" date="2014-11" db="EMBL/GenBank/DDBJ databases">
        <authorList>
            <person name="Otto D Thomas"/>
            <person name="Naeem Raeece"/>
        </authorList>
    </citation>
    <scope>NUCLEOTIDE SEQUENCE</scope>
</reference>
<feature type="compositionally biased region" description="Basic and acidic residues" evidence="1">
    <location>
        <begin position="54"/>
        <end position="69"/>
    </location>
</feature>
<dbReference type="AlphaFoldDB" id="A0A0G4GGZ1"/>
<evidence type="ECO:0000313" key="2">
    <source>
        <dbReference type="EMBL" id="CEM28933.1"/>
    </source>
</evidence>
<feature type="region of interest" description="Disordered" evidence="1">
    <location>
        <begin position="1"/>
        <end position="69"/>
    </location>
</feature>
<evidence type="ECO:0000256" key="1">
    <source>
        <dbReference type="SAM" id="MobiDB-lite"/>
    </source>
</evidence>